<evidence type="ECO:0000313" key="1">
    <source>
        <dbReference type="EMBL" id="VVB16074.1"/>
    </source>
</evidence>
<gene>
    <name evidence="1" type="ORF">ANE_LOCUS26518</name>
</gene>
<dbReference type="AlphaFoldDB" id="A0A565CRC0"/>
<evidence type="ECO:0000313" key="2">
    <source>
        <dbReference type="Proteomes" id="UP000489600"/>
    </source>
</evidence>
<name>A0A565CRC0_9BRAS</name>
<organism evidence="1 2">
    <name type="scientific">Arabis nemorensis</name>
    <dbReference type="NCBI Taxonomy" id="586526"/>
    <lineage>
        <taxon>Eukaryota</taxon>
        <taxon>Viridiplantae</taxon>
        <taxon>Streptophyta</taxon>
        <taxon>Embryophyta</taxon>
        <taxon>Tracheophyta</taxon>
        <taxon>Spermatophyta</taxon>
        <taxon>Magnoliopsida</taxon>
        <taxon>eudicotyledons</taxon>
        <taxon>Gunneridae</taxon>
        <taxon>Pentapetalae</taxon>
        <taxon>rosids</taxon>
        <taxon>malvids</taxon>
        <taxon>Brassicales</taxon>
        <taxon>Brassicaceae</taxon>
        <taxon>Arabideae</taxon>
        <taxon>Arabis</taxon>
    </lineage>
</organism>
<keyword evidence="2" id="KW-1185">Reference proteome</keyword>
<reference evidence="1" key="1">
    <citation type="submission" date="2019-07" db="EMBL/GenBank/DDBJ databases">
        <authorList>
            <person name="Dittberner H."/>
        </authorList>
    </citation>
    <scope>NUCLEOTIDE SEQUENCE [LARGE SCALE GENOMIC DNA]</scope>
</reference>
<dbReference type="EMBL" id="CABITT030000008">
    <property type="protein sequence ID" value="VVB16074.1"/>
    <property type="molecule type" value="Genomic_DNA"/>
</dbReference>
<comment type="caution">
    <text evidence="1">The sequence shown here is derived from an EMBL/GenBank/DDBJ whole genome shotgun (WGS) entry which is preliminary data.</text>
</comment>
<proteinExistence type="predicted"/>
<protein>
    <submittedName>
        <fullName evidence="1">Uncharacterized protein</fullName>
    </submittedName>
</protein>
<dbReference type="Proteomes" id="UP000489600">
    <property type="component" value="Unassembled WGS sequence"/>
</dbReference>
<accession>A0A565CRC0</accession>
<sequence>MRFLVESPVEFPAVRFLAEPLVEILLEWEQKLDDFRKLEIVDVLAKRRSSVIHCFLLSRGLFRLVGA</sequence>